<dbReference type="EMBL" id="KQ420822">
    <property type="protein sequence ID" value="KOF79210.1"/>
    <property type="molecule type" value="Genomic_DNA"/>
</dbReference>
<dbReference type="AlphaFoldDB" id="A0A0L8GRI6"/>
<keyword evidence="1" id="KW-0472">Membrane</keyword>
<proteinExistence type="predicted"/>
<evidence type="ECO:0000256" key="1">
    <source>
        <dbReference type="SAM" id="Phobius"/>
    </source>
</evidence>
<keyword evidence="1" id="KW-1133">Transmembrane helix</keyword>
<sequence length="51" mass="6094">MLLNAKRALLLPYRVCVCIYIYIYIYIHTYTHAHNQVSSEFMKSVIPVKYL</sequence>
<feature type="transmembrane region" description="Helical" evidence="1">
    <location>
        <begin position="9"/>
        <end position="27"/>
    </location>
</feature>
<name>A0A0L8GRI6_OCTBM</name>
<evidence type="ECO:0000313" key="2">
    <source>
        <dbReference type="EMBL" id="KOF79210.1"/>
    </source>
</evidence>
<gene>
    <name evidence="2" type="ORF">OCBIM_22029789mg</name>
</gene>
<reference evidence="2" key="1">
    <citation type="submission" date="2015-07" db="EMBL/GenBank/DDBJ databases">
        <title>MeaNS - Measles Nucleotide Surveillance Program.</title>
        <authorList>
            <person name="Tran T."/>
            <person name="Druce J."/>
        </authorList>
    </citation>
    <scope>NUCLEOTIDE SEQUENCE</scope>
    <source>
        <strain evidence="2">UCB-OBI-ISO-001</strain>
        <tissue evidence="2">Gonad</tissue>
    </source>
</reference>
<accession>A0A0L8GRI6</accession>
<keyword evidence="1" id="KW-0812">Transmembrane</keyword>
<protein>
    <submittedName>
        <fullName evidence="2">Uncharacterized protein</fullName>
    </submittedName>
</protein>
<organism evidence="2">
    <name type="scientific">Octopus bimaculoides</name>
    <name type="common">California two-spotted octopus</name>
    <dbReference type="NCBI Taxonomy" id="37653"/>
    <lineage>
        <taxon>Eukaryota</taxon>
        <taxon>Metazoa</taxon>
        <taxon>Spiralia</taxon>
        <taxon>Lophotrochozoa</taxon>
        <taxon>Mollusca</taxon>
        <taxon>Cephalopoda</taxon>
        <taxon>Coleoidea</taxon>
        <taxon>Octopodiformes</taxon>
        <taxon>Octopoda</taxon>
        <taxon>Incirrata</taxon>
        <taxon>Octopodidae</taxon>
        <taxon>Octopus</taxon>
    </lineage>
</organism>